<dbReference type="AlphaFoldDB" id="A0AAN6MFU1"/>
<comment type="caution">
    <text evidence="2">The sequence shown here is derived from an EMBL/GenBank/DDBJ whole genome shotgun (WGS) entry which is preliminary data.</text>
</comment>
<keyword evidence="1" id="KW-0472">Membrane</keyword>
<evidence type="ECO:0000256" key="1">
    <source>
        <dbReference type="SAM" id="Phobius"/>
    </source>
</evidence>
<name>A0AAN6MFU1_9PEZI</name>
<accession>A0AAN6MFU1</accession>
<reference evidence="2" key="1">
    <citation type="journal article" date="2023" name="Mol. Phylogenet. Evol.">
        <title>Genome-scale phylogeny and comparative genomics of the fungal order Sordariales.</title>
        <authorList>
            <person name="Hensen N."/>
            <person name="Bonometti L."/>
            <person name="Westerberg I."/>
            <person name="Brannstrom I.O."/>
            <person name="Guillou S."/>
            <person name="Cros-Aarteil S."/>
            <person name="Calhoun S."/>
            <person name="Haridas S."/>
            <person name="Kuo A."/>
            <person name="Mondo S."/>
            <person name="Pangilinan J."/>
            <person name="Riley R."/>
            <person name="LaButti K."/>
            <person name="Andreopoulos B."/>
            <person name="Lipzen A."/>
            <person name="Chen C."/>
            <person name="Yan M."/>
            <person name="Daum C."/>
            <person name="Ng V."/>
            <person name="Clum A."/>
            <person name="Steindorff A."/>
            <person name="Ohm R.A."/>
            <person name="Martin F."/>
            <person name="Silar P."/>
            <person name="Natvig D.O."/>
            <person name="Lalanne C."/>
            <person name="Gautier V."/>
            <person name="Ament-Velasquez S.L."/>
            <person name="Kruys A."/>
            <person name="Hutchinson M.I."/>
            <person name="Powell A.J."/>
            <person name="Barry K."/>
            <person name="Miller A.N."/>
            <person name="Grigoriev I.V."/>
            <person name="Debuchy R."/>
            <person name="Gladieux P."/>
            <person name="Hiltunen Thoren M."/>
            <person name="Johannesson H."/>
        </authorList>
    </citation>
    <scope>NUCLEOTIDE SEQUENCE</scope>
    <source>
        <strain evidence="2">CBS 103.79</strain>
    </source>
</reference>
<protein>
    <submittedName>
        <fullName evidence="2">Uncharacterized protein</fullName>
    </submittedName>
</protein>
<keyword evidence="3" id="KW-1185">Reference proteome</keyword>
<reference evidence="2" key="2">
    <citation type="submission" date="2023-05" db="EMBL/GenBank/DDBJ databases">
        <authorList>
            <consortium name="Lawrence Berkeley National Laboratory"/>
            <person name="Steindorff A."/>
            <person name="Hensen N."/>
            <person name="Bonometti L."/>
            <person name="Westerberg I."/>
            <person name="Brannstrom I.O."/>
            <person name="Guillou S."/>
            <person name="Cros-Aarteil S."/>
            <person name="Calhoun S."/>
            <person name="Haridas S."/>
            <person name="Kuo A."/>
            <person name="Mondo S."/>
            <person name="Pangilinan J."/>
            <person name="Riley R."/>
            <person name="Labutti K."/>
            <person name="Andreopoulos B."/>
            <person name="Lipzen A."/>
            <person name="Chen C."/>
            <person name="Yanf M."/>
            <person name="Daum C."/>
            <person name="Ng V."/>
            <person name="Clum A."/>
            <person name="Ohm R."/>
            <person name="Martin F."/>
            <person name="Silar P."/>
            <person name="Natvig D."/>
            <person name="Lalanne C."/>
            <person name="Gautier V."/>
            <person name="Ament-Velasquez S.L."/>
            <person name="Kruys A."/>
            <person name="Hutchinson M.I."/>
            <person name="Powell A.J."/>
            <person name="Barry K."/>
            <person name="Miller A.N."/>
            <person name="Grigoriev I.V."/>
            <person name="Debuchy R."/>
            <person name="Gladieux P."/>
            <person name="Thoren M.H."/>
            <person name="Johannesson H."/>
        </authorList>
    </citation>
    <scope>NUCLEOTIDE SEQUENCE</scope>
    <source>
        <strain evidence="2">CBS 103.79</strain>
    </source>
</reference>
<keyword evidence="1" id="KW-1133">Transmembrane helix</keyword>
<gene>
    <name evidence="2" type="ORF">C8A05DRAFT_36266</name>
</gene>
<evidence type="ECO:0000313" key="2">
    <source>
        <dbReference type="EMBL" id="KAK3900097.1"/>
    </source>
</evidence>
<sequence>MDYFRRNNYEKVRDLVFRGVVIGFVVSVTSTAVGNTYLNGQAGQANYPYNDNCNKKDNPEAAAYDFSNAAYFFCLSIKEAKKTLNVPTHFTAGTIRGDASYIDGTVNLNQFIVSSNFDEFAEECTSLGVTWKRAAIGNNSRGFVGLI</sequence>
<keyword evidence="1" id="KW-0812">Transmembrane</keyword>
<evidence type="ECO:0000313" key="3">
    <source>
        <dbReference type="Proteomes" id="UP001303889"/>
    </source>
</evidence>
<dbReference type="Proteomes" id="UP001303889">
    <property type="component" value="Unassembled WGS sequence"/>
</dbReference>
<proteinExistence type="predicted"/>
<feature type="transmembrane region" description="Helical" evidence="1">
    <location>
        <begin position="15"/>
        <end position="38"/>
    </location>
</feature>
<organism evidence="2 3">
    <name type="scientific">Staphylotrichum tortipilum</name>
    <dbReference type="NCBI Taxonomy" id="2831512"/>
    <lineage>
        <taxon>Eukaryota</taxon>
        <taxon>Fungi</taxon>
        <taxon>Dikarya</taxon>
        <taxon>Ascomycota</taxon>
        <taxon>Pezizomycotina</taxon>
        <taxon>Sordariomycetes</taxon>
        <taxon>Sordariomycetidae</taxon>
        <taxon>Sordariales</taxon>
        <taxon>Chaetomiaceae</taxon>
        <taxon>Staphylotrichum</taxon>
    </lineage>
</organism>
<dbReference type="EMBL" id="MU855706">
    <property type="protein sequence ID" value="KAK3900097.1"/>
    <property type="molecule type" value="Genomic_DNA"/>
</dbReference>